<comment type="caution">
    <text evidence="1">The sequence shown here is derived from an EMBL/GenBank/DDBJ whole genome shotgun (WGS) entry which is preliminary data.</text>
</comment>
<dbReference type="EMBL" id="MU266474">
    <property type="protein sequence ID" value="KAH7922734.1"/>
    <property type="molecule type" value="Genomic_DNA"/>
</dbReference>
<accession>A0ACB8BB84</accession>
<organism evidence="1 2">
    <name type="scientific">Leucogyrophana mollusca</name>
    <dbReference type="NCBI Taxonomy" id="85980"/>
    <lineage>
        <taxon>Eukaryota</taxon>
        <taxon>Fungi</taxon>
        <taxon>Dikarya</taxon>
        <taxon>Basidiomycota</taxon>
        <taxon>Agaricomycotina</taxon>
        <taxon>Agaricomycetes</taxon>
        <taxon>Agaricomycetidae</taxon>
        <taxon>Boletales</taxon>
        <taxon>Boletales incertae sedis</taxon>
        <taxon>Leucogyrophana</taxon>
    </lineage>
</organism>
<protein>
    <submittedName>
        <fullName evidence="1">Cytochrome P450</fullName>
    </submittedName>
</protein>
<evidence type="ECO:0000313" key="2">
    <source>
        <dbReference type="Proteomes" id="UP000790709"/>
    </source>
</evidence>
<name>A0ACB8BB84_9AGAM</name>
<dbReference type="Proteomes" id="UP000790709">
    <property type="component" value="Unassembled WGS sequence"/>
</dbReference>
<keyword evidence="2" id="KW-1185">Reference proteome</keyword>
<evidence type="ECO:0000313" key="1">
    <source>
        <dbReference type="EMBL" id="KAH7922734.1"/>
    </source>
</evidence>
<reference evidence="1" key="1">
    <citation type="journal article" date="2021" name="New Phytol.">
        <title>Evolutionary innovations through gain and loss of genes in the ectomycorrhizal Boletales.</title>
        <authorList>
            <person name="Wu G."/>
            <person name="Miyauchi S."/>
            <person name="Morin E."/>
            <person name="Kuo A."/>
            <person name="Drula E."/>
            <person name="Varga T."/>
            <person name="Kohler A."/>
            <person name="Feng B."/>
            <person name="Cao Y."/>
            <person name="Lipzen A."/>
            <person name="Daum C."/>
            <person name="Hundley H."/>
            <person name="Pangilinan J."/>
            <person name="Johnson J."/>
            <person name="Barry K."/>
            <person name="LaButti K."/>
            <person name="Ng V."/>
            <person name="Ahrendt S."/>
            <person name="Min B."/>
            <person name="Choi I.G."/>
            <person name="Park H."/>
            <person name="Plett J.M."/>
            <person name="Magnuson J."/>
            <person name="Spatafora J.W."/>
            <person name="Nagy L.G."/>
            <person name="Henrissat B."/>
            <person name="Grigoriev I.V."/>
            <person name="Yang Z.L."/>
            <person name="Xu J."/>
            <person name="Martin F.M."/>
        </authorList>
    </citation>
    <scope>NUCLEOTIDE SEQUENCE</scope>
    <source>
        <strain evidence="1">KUC20120723A-06</strain>
    </source>
</reference>
<sequence>MAPKDFFAGFAALFAIITLYVIRRRKQRAGLPFPPGPKPLPLIGNLLDLPLKDEAITYNKWAKQHGDLVYANVLGRHLLFVNSPQIATDLFEKRSVNYSDRSSSPMINDLMGWDWSFGHMPYGERWKKHRKMFERQFRPAVAPTYWPVQRKEAHTLLRNILDTPDDLAEHLRHNAASVIMNVVYGIQIAPRNDRYIDIAEVALDGMAKAAAPGAFLVDIFPSLKHVPDWMPGASFKRKAAAWKKAVLEMRDLPFQAVQTALSQGKASPCFVSHLLSDLDTKVDVTDQVDTIRGCAGLAYAAGAESEVSSLSSFFLAMVLHPDVQAKAQAELDSVIGPGRLPDFNDRATLPYINAIVKEVLRWNPVAPLGLPHMVTNDDTYDGYFIPAGTIVIGNTWTILHDERNYLQPMRFLPERFLTTDGKEDESVRDPATAAFGYGRRICPGRFAADAQLWISVACLLMVFDIKPGVDKDGRPVAVEAVFESGMICHPKPFSCSIKPRSEAARAIIKQTVDLTG</sequence>
<proteinExistence type="predicted"/>
<gene>
    <name evidence="1" type="ORF">BV22DRAFT_1016750</name>
</gene>